<dbReference type="InterPro" id="IPR012654">
    <property type="entry name" value="CHP02391"/>
</dbReference>
<protein>
    <recommendedName>
        <fullName evidence="1">Conserved hypothetical protein CHP02391 domain-containing protein</fullName>
    </recommendedName>
</protein>
<evidence type="ECO:0000259" key="1">
    <source>
        <dbReference type="Pfam" id="PF09509"/>
    </source>
</evidence>
<dbReference type="RefSeq" id="WP_111417821.1">
    <property type="nucleotide sequence ID" value="NZ_NPEX01000018.1"/>
</dbReference>
<proteinExistence type="predicted"/>
<gene>
    <name evidence="2" type="ORF">CH341_04390</name>
</gene>
<organism evidence="2 3">
    <name type="scientific">Rhodoplanes roseus</name>
    <dbReference type="NCBI Taxonomy" id="29409"/>
    <lineage>
        <taxon>Bacteria</taxon>
        <taxon>Pseudomonadati</taxon>
        <taxon>Pseudomonadota</taxon>
        <taxon>Alphaproteobacteria</taxon>
        <taxon>Hyphomicrobiales</taxon>
        <taxon>Nitrobacteraceae</taxon>
        <taxon>Rhodoplanes</taxon>
    </lineage>
</organism>
<name>A0A327L2K0_9BRAD</name>
<feature type="domain" description="Conserved hypothetical protein CHP02391" evidence="1">
    <location>
        <begin position="3"/>
        <end position="40"/>
    </location>
</feature>
<dbReference type="Pfam" id="PF09509">
    <property type="entry name" value="Hypoth_Ymh"/>
    <property type="match status" value="1"/>
</dbReference>
<dbReference type="Proteomes" id="UP000249130">
    <property type="component" value="Unassembled WGS sequence"/>
</dbReference>
<evidence type="ECO:0000313" key="3">
    <source>
        <dbReference type="Proteomes" id="UP000249130"/>
    </source>
</evidence>
<comment type="caution">
    <text evidence="2">The sequence shown here is derived from an EMBL/GenBank/DDBJ whole genome shotgun (WGS) entry which is preliminary data.</text>
</comment>
<sequence>MDIADTGWQAFMRAEYDVAVFQAMKAVEVTVREAAGLTAKDIGTGPLTDMQSEPVEHQARSAPVCRCNRLLQEIALTPRRQLW</sequence>
<dbReference type="AlphaFoldDB" id="A0A327L2K0"/>
<evidence type="ECO:0000313" key="2">
    <source>
        <dbReference type="EMBL" id="RAI45320.1"/>
    </source>
</evidence>
<reference evidence="2 3" key="1">
    <citation type="submission" date="2017-07" db="EMBL/GenBank/DDBJ databases">
        <title>Draft Genome Sequences of Select Purple Nonsulfur Bacteria.</title>
        <authorList>
            <person name="Lasarre B."/>
            <person name="Mckinlay J.B."/>
        </authorList>
    </citation>
    <scope>NUCLEOTIDE SEQUENCE [LARGE SCALE GENOMIC DNA]</scope>
    <source>
        <strain evidence="2 3">DSM 5909</strain>
    </source>
</reference>
<dbReference type="OrthoDB" id="5195054at2"/>
<accession>A0A327L2K0</accession>
<keyword evidence="3" id="KW-1185">Reference proteome</keyword>
<dbReference type="EMBL" id="NPEX01000018">
    <property type="protein sequence ID" value="RAI45320.1"/>
    <property type="molecule type" value="Genomic_DNA"/>
</dbReference>